<evidence type="ECO:0000256" key="2">
    <source>
        <dbReference type="ARBA" id="ARBA00022475"/>
    </source>
</evidence>
<keyword evidence="4" id="KW-0133">Cell shape</keyword>
<feature type="transmembrane region" description="Helical" evidence="11">
    <location>
        <begin position="368"/>
        <end position="386"/>
    </location>
</feature>
<accession>A0A6P1ZGQ8</accession>
<comment type="function">
    <text evidence="8">Involved in peptidoglycan biosynthesis. Transports lipid-linked peptidoglycan precursors from the inner to the outer leaflet of the cytoplasmic membrane.</text>
</comment>
<feature type="transmembrane region" description="Helical" evidence="11">
    <location>
        <begin position="198"/>
        <end position="220"/>
    </location>
</feature>
<evidence type="ECO:0000313" key="14">
    <source>
        <dbReference type="Proteomes" id="UP000434052"/>
    </source>
</evidence>
<dbReference type="GO" id="GO:0009252">
    <property type="term" value="P:peptidoglycan biosynthetic process"/>
    <property type="evidence" value="ECO:0007669"/>
    <property type="project" value="UniProtKB-KW"/>
</dbReference>
<feature type="transmembrane region" description="Helical" evidence="11">
    <location>
        <begin position="20"/>
        <end position="39"/>
    </location>
</feature>
<evidence type="ECO:0000256" key="10">
    <source>
        <dbReference type="SAM" id="MobiDB-lite"/>
    </source>
</evidence>
<feature type="transmembrane region" description="Helical" evidence="11">
    <location>
        <begin position="99"/>
        <end position="124"/>
    </location>
</feature>
<dbReference type="GO" id="GO:0005886">
    <property type="term" value="C:plasma membrane"/>
    <property type="evidence" value="ECO:0007669"/>
    <property type="project" value="UniProtKB-SubCell"/>
</dbReference>
<evidence type="ECO:0008006" key="16">
    <source>
        <dbReference type="Google" id="ProtNLM"/>
    </source>
</evidence>
<evidence type="ECO:0000313" key="13">
    <source>
        <dbReference type="EMBL" id="TVM32736.1"/>
    </source>
</evidence>
<dbReference type="InterPro" id="IPR004268">
    <property type="entry name" value="MurJ"/>
</dbReference>
<reference evidence="13 14" key="1">
    <citation type="submission" date="2018-06" db="EMBL/GenBank/DDBJ databases">
        <title>Complete genome of Desulfovibrio marinus P48SEP.</title>
        <authorList>
            <person name="Crispim J.S."/>
            <person name="Vidigal P.M.P."/>
            <person name="Silva L.C.F."/>
            <person name="Araujo L.C."/>
            <person name="Laguardia C.N."/>
            <person name="Dias R.S."/>
            <person name="Sousa M.P."/>
            <person name="Paula S.O."/>
            <person name="Silva C."/>
        </authorList>
    </citation>
    <scope>NUCLEOTIDE SEQUENCE [LARGE SCALE GENOMIC DNA]</scope>
    <source>
        <strain evidence="13 14">P48SEP</strain>
    </source>
</reference>
<dbReference type="RefSeq" id="WP_144305918.1">
    <property type="nucleotide sequence ID" value="NZ_CP039543.1"/>
</dbReference>
<reference evidence="12 15" key="2">
    <citation type="submission" date="2019-04" db="EMBL/GenBank/DDBJ databases">
        <title>Isolation and culture of sulfate reducing bacteria from the cold seep of the South China Sea.</title>
        <authorList>
            <person name="Sun C."/>
            <person name="Liu R."/>
        </authorList>
    </citation>
    <scope>NUCLEOTIDE SEQUENCE [LARGE SCALE GENOMIC DNA]</scope>
    <source>
        <strain evidence="12 15">CS1</strain>
    </source>
</reference>
<dbReference type="GO" id="GO:0008360">
    <property type="term" value="P:regulation of cell shape"/>
    <property type="evidence" value="ECO:0007669"/>
    <property type="project" value="UniProtKB-KW"/>
</dbReference>
<dbReference type="OrthoDB" id="9786339at2"/>
<evidence type="ECO:0000256" key="11">
    <source>
        <dbReference type="SAM" id="Phobius"/>
    </source>
</evidence>
<keyword evidence="15" id="KW-1185">Reference proteome</keyword>
<feature type="transmembrane region" description="Helical" evidence="11">
    <location>
        <begin position="59"/>
        <end position="78"/>
    </location>
</feature>
<comment type="similarity">
    <text evidence="9">Belongs to the MurJ/MviN family.</text>
</comment>
<dbReference type="Proteomes" id="UP000503251">
    <property type="component" value="Chromosome"/>
</dbReference>
<evidence type="ECO:0000256" key="9">
    <source>
        <dbReference type="ARBA" id="ARBA00061532"/>
    </source>
</evidence>
<evidence type="ECO:0000256" key="8">
    <source>
        <dbReference type="ARBA" id="ARBA00060041"/>
    </source>
</evidence>
<dbReference type="Proteomes" id="UP000434052">
    <property type="component" value="Unassembled WGS sequence"/>
</dbReference>
<keyword evidence="5" id="KW-0573">Peptidoglycan synthesis</keyword>
<dbReference type="AlphaFoldDB" id="A0A6P1ZGQ8"/>
<protein>
    <recommendedName>
        <fullName evidence="16">Murein biosynthesis integral membrane protein MurJ</fullName>
    </recommendedName>
</protein>
<gene>
    <name evidence="13" type="ORF">DQK91_13570</name>
    <name evidence="12" type="ORF">E8L03_09955</name>
</gene>
<dbReference type="EMBL" id="QMIF01000009">
    <property type="protein sequence ID" value="TVM32736.1"/>
    <property type="molecule type" value="Genomic_DNA"/>
</dbReference>
<evidence type="ECO:0000256" key="6">
    <source>
        <dbReference type="ARBA" id="ARBA00022989"/>
    </source>
</evidence>
<feature type="region of interest" description="Disordered" evidence="10">
    <location>
        <begin position="449"/>
        <end position="470"/>
    </location>
</feature>
<dbReference type="EMBL" id="CP039543">
    <property type="protein sequence ID" value="QJT09242.1"/>
    <property type="molecule type" value="Genomic_DNA"/>
</dbReference>
<evidence type="ECO:0000313" key="12">
    <source>
        <dbReference type="EMBL" id="QJT09242.1"/>
    </source>
</evidence>
<keyword evidence="2" id="KW-1003">Cell membrane</keyword>
<evidence type="ECO:0000256" key="4">
    <source>
        <dbReference type="ARBA" id="ARBA00022960"/>
    </source>
</evidence>
<evidence type="ECO:0000313" key="15">
    <source>
        <dbReference type="Proteomes" id="UP000503251"/>
    </source>
</evidence>
<dbReference type="Pfam" id="PF03023">
    <property type="entry name" value="MurJ"/>
    <property type="match status" value="1"/>
</dbReference>
<keyword evidence="3 11" id="KW-0812">Transmembrane</keyword>
<keyword evidence="6 11" id="KW-1133">Transmembrane helix</keyword>
<evidence type="ECO:0000256" key="5">
    <source>
        <dbReference type="ARBA" id="ARBA00022984"/>
    </source>
</evidence>
<feature type="transmembrane region" description="Helical" evidence="11">
    <location>
        <begin position="144"/>
        <end position="164"/>
    </location>
</feature>
<dbReference type="PRINTS" id="PR01806">
    <property type="entry name" value="VIRFACTRMVIN"/>
</dbReference>
<sequence length="470" mass="48333">MGRQGTTQRRGSGASGGLHASVFSGAVRVALGTGLVFGAGFLKEIQVAASFGLSAGLDLYLLVLAVVVLGSGLLSGAFQISFVPAWSEAAARGEERQSLLSAAVTMALTAGGAFWITVVAALPAVLPLLSSSMAQSGAGETRQLAFILGALLVISPVNGLAHGVLQSERRFFLSSLLPACSHLAAFTALYLAGKEATVSLLALAVVAGLALETAALATLLARRGLRLLPGRFSGARERRLLSHASRLAVASVFMSLTILVDRGMAAVLGEGSVAALSYGDRVPNLFRGLGSVALATAVLPFYSEQAAVQDWQGARRILNRFSLLALAAGVPITIISVVFSREIIQLLFMRGEFGASDAALVASVQAAYLFQVPFNLAAAVSMRLLAALGRTGTIARATATALALNVAGNLVLMQFFGVVGIAWSTSIVNLFIFVATQVLARRVLAEEHPAGPGSADAAAHMDEPPAGLGD</sequence>
<evidence type="ECO:0000256" key="3">
    <source>
        <dbReference type="ARBA" id="ARBA00022692"/>
    </source>
</evidence>
<dbReference type="PANTHER" id="PTHR43486:SF1">
    <property type="entry name" value="LIPID II FLIPPASE MURJ-RELATED"/>
    <property type="match status" value="1"/>
</dbReference>
<proteinExistence type="inferred from homology"/>
<evidence type="ECO:0000256" key="1">
    <source>
        <dbReference type="ARBA" id="ARBA00004651"/>
    </source>
</evidence>
<evidence type="ECO:0000256" key="7">
    <source>
        <dbReference type="ARBA" id="ARBA00023136"/>
    </source>
</evidence>
<keyword evidence="7 11" id="KW-0472">Membrane</keyword>
<feature type="transmembrane region" description="Helical" evidence="11">
    <location>
        <begin position="393"/>
        <end position="415"/>
    </location>
</feature>
<feature type="transmembrane region" description="Helical" evidence="11">
    <location>
        <begin position="171"/>
        <end position="192"/>
    </location>
</feature>
<dbReference type="PANTHER" id="PTHR43486">
    <property type="entry name" value="LIPID II FLIPPASE MURJ-RELATED"/>
    <property type="match status" value="1"/>
</dbReference>
<organism evidence="13 14">
    <name type="scientific">Oceanidesulfovibrio marinus</name>
    <dbReference type="NCBI Taxonomy" id="370038"/>
    <lineage>
        <taxon>Bacteria</taxon>
        <taxon>Pseudomonadati</taxon>
        <taxon>Thermodesulfobacteriota</taxon>
        <taxon>Desulfovibrionia</taxon>
        <taxon>Desulfovibrionales</taxon>
        <taxon>Desulfovibrionaceae</taxon>
        <taxon>Oceanidesulfovibrio</taxon>
    </lineage>
</organism>
<feature type="transmembrane region" description="Helical" evidence="11">
    <location>
        <begin position="323"/>
        <end position="348"/>
    </location>
</feature>
<comment type="subcellular location">
    <subcellularLocation>
        <location evidence="1">Cell membrane</location>
        <topology evidence="1">Multi-pass membrane protein</topology>
    </subcellularLocation>
</comment>
<name>A0A6P1ZGQ8_9BACT</name>